<dbReference type="GO" id="GO:0004497">
    <property type="term" value="F:monooxygenase activity"/>
    <property type="evidence" value="ECO:0007669"/>
    <property type="project" value="UniProtKB-KW"/>
</dbReference>
<keyword evidence="5 7" id="KW-0503">Monooxygenase</keyword>
<evidence type="ECO:0000256" key="2">
    <source>
        <dbReference type="ARBA" id="ARBA00022630"/>
    </source>
</evidence>
<dbReference type="Gene3D" id="3.50.50.60">
    <property type="entry name" value="FAD/NAD(P)-binding domain"/>
    <property type="match status" value="1"/>
</dbReference>
<feature type="domain" description="FAD-binding" evidence="6">
    <location>
        <begin position="14"/>
        <end position="354"/>
    </location>
</feature>
<dbReference type="SUPFAM" id="SSF51905">
    <property type="entry name" value="FAD/NAD(P)-binding domain"/>
    <property type="match status" value="1"/>
</dbReference>
<dbReference type="InterPro" id="IPR036188">
    <property type="entry name" value="FAD/NAD-bd_sf"/>
</dbReference>
<keyword evidence="2" id="KW-0285">Flavoprotein</keyword>
<evidence type="ECO:0000256" key="5">
    <source>
        <dbReference type="ARBA" id="ARBA00023033"/>
    </source>
</evidence>
<organism evidence="7 8">
    <name type="scientific">Marinomonas piezotolerans</name>
    <dbReference type="NCBI Taxonomy" id="2213058"/>
    <lineage>
        <taxon>Bacteria</taxon>
        <taxon>Pseudomonadati</taxon>
        <taxon>Pseudomonadota</taxon>
        <taxon>Gammaproteobacteria</taxon>
        <taxon>Oceanospirillales</taxon>
        <taxon>Oceanospirillaceae</taxon>
        <taxon>Marinomonas</taxon>
    </lineage>
</organism>
<gene>
    <name evidence="7" type="ORF">DN730_07855</name>
</gene>
<reference evidence="7 8" key="1">
    <citation type="submission" date="2018-06" db="EMBL/GenBank/DDBJ databases">
        <title>Marinomonas sp. YLB-05 draft genome sequence.</title>
        <authorList>
            <person name="Yu L."/>
            <person name="Tang X."/>
        </authorList>
    </citation>
    <scope>NUCLEOTIDE SEQUENCE [LARGE SCALE GENOMIC DNA]</scope>
    <source>
        <strain evidence="7 8">YLB-05</strain>
    </source>
</reference>
<dbReference type="InterPro" id="IPR050493">
    <property type="entry name" value="FAD-dep_Monooxygenase_BioMet"/>
</dbReference>
<dbReference type="SUPFAM" id="SSF54373">
    <property type="entry name" value="FAD-linked reductases, C-terminal domain"/>
    <property type="match status" value="1"/>
</dbReference>
<dbReference type="Proteomes" id="UP000254326">
    <property type="component" value="Unassembled WGS sequence"/>
</dbReference>
<evidence type="ECO:0000313" key="7">
    <source>
        <dbReference type="EMBL" id="RDL44310.1"/>
    </source>
</evidence>
<dbReference type="GO" id="GO:0071949">
    <property type="term" value="F:FAD binding"/>
    <property type="evidence" value="ECO:0007669"/>
    <property type="project" value="InterPro"/>
</dbReference>
<keyword evidence="4" id="KW-0560">Oxidoreductase</keyword>
<accession>A0A370U946</accession>
<dbReference type="EMBL" id="QKRA01000003">
    <property type="protein sequence ID" value="RDL44310.1"/>
    <property type="molecule type" value="Genomic_DNA"/>
</dbReference>
<proteinExistence type="predicted"/>
<evidence type="ECO:0000256" key="1">
    <source>
        <dbReference type="ARBA" id="ARBA00001974"/>
    </source>
</evidence>
<dbReference type="RefSeq" id="WP_115467573.1">
    <property type="nucleotide sequence ID" value="NZ_QKRA01000003.1"/>
</dbReference>
<evidence type="ECO:0000313" key="8">
    <source>
        <dbReference type="Proteomes" id="UP000254326"/>
    </source>
</evidence>
<name>A0A370U946_9GAMM</name>
<dbReference type="PANTHER" id="PTHR13789:SF318">
    <property type="entry name" value="GERANYLGERANYL DIPHOSPHATE REDUCTASE"/>
    <property type="match status" value="1"/>
</dbReference>
<comment type="cofactor">
    <cofactor evidence="1">
        <name>FAD</name>
        <dbReference type="ChEBI" id="CHEBI:57692"/>
    </cofactor>
</comment>
<dbReference type="Pfam" id="PF01494">
    <property type="entry name" value="FAD_binding_3"/>
    <property type="match status" value="1"/>
</dbReference>
<dbReference type="AlphaFoldDB" id="A0A370U946"/>
<keyword evidence="3" id="KW-0274">FAD</keyword>
<evidence type="ECO:0000256" key="3">
    <source>
        <dbReference type="ARBA" id="ARBA00022827"/>
    </source>
</evidence>
<sequence>MDKEFVVNDVHQTCHIIVVGAGIGGLTLALGLAKQGHQVRIFEQTKTLSEVGAGLQLSANSMKVMRSLGIDNALKTHHFAPQNACIRDYRSGRYYLKSALGKTAQTRYGAPYWHVHRADLHSILVQQCYANGVEIELNHRVMGYRNTKQNVTVLLEGKTEQADLLIGADGIHSKVRELMLGIEAPFFTGQVAWRGTVRADDIKHINVKPDATVWAGPNQHLVTYYLRGGELVNFVAVEERAEWLQESWRTEGNVNELQQKFAGWHPEVTEVLAACDKTFLWALNGRPTLTRWSDQRVVLLGDACHPMLPFMAQGASMAIEDAYVLAQLLTKYHYSDAYQKYEALRKPRTTQIQQMSRDNASLYHMHGGLAGQLKLNALSLVSRYAKGIVDSKLDQVYGYDVTSLPL</sequence>
<evidence type="ECO:0000259" key="6">
    <source>
        <dbReference type="Pfam" id="PF01494"/>
    </source>
</evidence>
<dbReference type="PRINTS" id="PR00420">
    <property type="entry name" value="RNGMNOXGNASE"/>
</dbReference>
<dbReference type="OrthoDB" id="9782160at2"/>
<protein>
    <submittedName>
        <fullName evidence="7">Salicylate 1-monooxygenase</fullName>
    </submittedName>
</protein>
<keyword evidence="8" id="KW-1185">Reference proteome</keyword>
<dbReference type="InterPro" id="IPR002938">
    <property type="entry name" value="FAD-bd"/>
</dbReference>
<comment type="caution">
    <text evidence="7">The sequence shown here is derived from an EMBL/GenBank/DDBJ whole genome shotgun (WGS) entry which is preliminary data.</text>
</comment>
<dbReference type="PANTHER" id="PTHR13789">
    <property type="entry name" value="MONOOXYGENASE"/>
    <property type="match status" value="1"/>
</dbReference>
<evidence type="ECO:0000256" key="4">
    <source>
        <dbReference type="ARBA" id="ARBA00023002"/>
    </source>
</evidence>